<dbReference type="InterPro" id="IPR011206">
    <property type="entry name" value="Citrate_lyase_beta/mcl1/mcl2"/>
</dbReference>
<proteinExistence type="inferred from homology"/>
<dbReference type="EMBL" id="WTYS01000001">
    <property type="protein sequence ID" value="MXO57822.1"/>
    <property type="molecule type" value="Genomic_DNA"/>
</dbReference>
<evidence type="ECO:0000256" key="4">
    <source>
        <dbReference type="ARBA" id="ARBA00022842"/>
    </source>
</evidence>
<dbReference type="GO" id="GO:0016829">
    <property type="term" value="F:lyase activity"/>
    <property type="evidence" value="ECO:0007669"/>
    <property type="project" value="UniProtKB-KW"/>
</dbReference>
<dbReference type="InterPro" id="IPR040442">
    <property type="entry name" value="Pyrv_kinase-like_dom_sf"/>
</dbReference>
<dbReference type="PANTHER" id="PTHR32308">
    <property type="entry name" value="LYASE BETA SUBUNIT, PUTATIVE (AFU_ORTHOLOGUE AFUA_4G13030)-RELATED"/>
    <property type="match status" value="1"/>
</dbReference>
<sequence>MRSWLFIDGDSATKLTKAPMVGADAVVVDISKIAISDESPKIMEGIADWLTAYSDPLILNKAFARWLRIKPLDAPHWREDLLIAMKGAPDGVVLPKTSGPDQIRTLASELYEVEQKLGLKHNSTKIIPQIGETARAALTMSDLTRDPQPRLTGFAWNADNVARALGATRTHDKDGNWTDSMRHVRATTLFLAKAMGVMAIETSASNPRDVEAGIAEARAAKHDGFTGVSAVHPRQISAINQAFSLSAQERAEAEAIIGLFATNPGVKTVEHEGKRLDQKDLAQMKEVRALGC</sequence>
<feature type="domain" description="HpcH/HpaI aldolase/citrate lyase" evidence="7">
    <location>
        <begin position="2"/>
        <end position="233"/>
    </location>
</feature>
<dbReference type="PIRSF" id="PIRSF015582">
    <property type="entry name" value="Cit_lyase_B"/>
    <property type="match status" value="1"/>
</dbReference>
<protein>
    <submittedName>
        <fullName evidence="8">CoA ester lyase</fullName>
    </submittedName>
</protein>
<accession>A0A6I4STF7</accession>
<dbReference type="GO" id="GO:0006107">
    <property type="term" value="P:oxaloacetate metabolic process"/>
    <property type="evidence" value="ECO:0007669"/>
    <property type="project" value="TreeGrafter"/>
</dbReference>
<reference evidence="8 9" key="1">
    <citation type="submission" date="2019-12" db="EMBL/GenBank/DDBJ databases">
        <title>Genomic-based taxomic classification of the family Erythrobacteraceae.</title>
        <authorList>
            <person name="Xu L."/>
        </authorList>
    </citation>
    <scope>NUCLEOTIDE SEQUENCE [LARGE SCALE GENOMIC DNA]</scope>
    <source>
        <strain evidence="8 9">JCM 17802</strain>
    </source>
</reference>
<comment type="cofactor">
    <cofactor evidence="1">
        <name>Mg(2+)</name>
        <dbReference type="ChEBI" id="CHEBI:18420"/>
    </cofactor>
</comment>
<feature type="binding site" evidence="5">
    <location>
        <position position="68"/>
    </location>
    <ligand>
        <name>substrate</name>
    </ligand>
</feature>
<evidence type="ECO:0000256" key="5">
    <source>
        <dbReference type="PIRSR" id="PIRSR015582-1"/>
    </source>
</evidence>
<evidence type="ECO:0000313" key="9">
    <source>
        <dbReference type="Proteomes" id="UP000468943"/>
    </source>
</evidence>
<dbReference type="Pfam" id="PF03328">
    <property type="entry name" value="HpcH_HpaI"/>
    <property type="match status" value="1"/>
</dbReference>
<dbReference type="AlphaFoldDB" id="A0A6I4STF7"/>
<dbReference type="GO" id="GO:0000287">
    <property type="term" value="F:magnesium ion binding"/>
    <property type="evidence" value="ECO:0007669"/>
    <property type="project" value="TreeGrafter"/>
</dbReference>
<evidence type="ECO:0000259" key="7">
    <source>
        <dbReference type="Pfam" id="PF03328"/>
    </source>
</evidence>
<feature type="binding site" evidence="6">
    <location>
        <position position="132"/>
    </location>
    <ligand>
        <name>Mg(2+)</name>
        <dbReference type="ChEBI" id="CHEBI:18420"/>
    </ligand>
</feature>
<evidence type="ECO:0000256" key="1">
    <source>
        <dbReference type="ARBA" id="ARBA00001946"/>
    </source>
</evidence>
<dbReference type="PANTHER" id="PTHR32308:SF0">
    <property type="entry name" value="HPCH_HPAI ALDOLASE_CITRATE LYASE DOMAIN-CONTAINING PROTEIN"/>
    <property type="match status" value="1"/>
</dbReference>
<comment type="caution">
    <text evidence="8">The sequence shown here is derived from an EMBL/GenBank/DDBJ whole genome shotgun (WGS) entry which is preliminary data.</text>
</comment>
<gene>
    <name evidence="8" type="ORF">GRI36_13140</name>
</gene>
<keyword evidence="4 6" id="KW-0460">Magnesium</keyword>
<feature type="binding site" evidence="5">
    <location>
        <position position="132"/>
    </location>
    <ligand>
        <name>substrate</name>
    </ligand>
</feature>
<dbReference type="Gene3D" id="3.20.20.60">
    <property type="entry name" value="Phosphoenolpyruvate-binding domains"/>
    <property type="match status" value="1"/>
</dbReference>
<evidence type="ECO:0000256" key="2">
    <source>
        <dbReference type="ARBA" id="ARBA00005568"/>
    </source>
</evidence>
<evidence type="ECO:0000313" key="8">
    <source>
        <dbReference type="EMBL" id="MXO57822.1"/>
    </source>
</evidence>
<dbReference type="OrthoDB" id="9800547at2"/>
<dbReference type="InterPro" id="IPR005000">
    <property type="entry name" value="Aldolase/citrate-lyase_domain"/>
</dbReference>
<dbReference type="Proteomes" id="UP000468943">
    <property type="component" value="Unassembled WGS sequence"/>
</dbReference>
<dbReference type="SUPFAM" id="SSF51621">
    <property type="entry name" value="Phosphoenolpyruvate/pyruvate domain"/>
    <property type="match status" value="1"/>
</dbReference>
<evidence type="ECO:0000256" key="6">
    <source>
        <dbReference type="PIRSR" id="PIRSR015582-2"/>
    </source>
</evidence>
<keyword evidence="8" id="KW-0456">Lyase</keyword>
<name>A0A6I4STF7_9SPHN</name>
<dbReference type="InterPro" id="IPR015813">
    <property type="entry name" value="Pyrv/PenolPyrv_kinase-like_dom"/>
</dbReference>
<keyword evidence="3 6" id="KW-0479">Metal-binding</keyword>
<organism evidence="8 9">
    <name type="scientific">Pontixanthobacter gangjinensis</name>
    <dbReference type="NCBI Taxonomy" id="1028742"/>
    <lineage>
        <taxon>Bacteria</taxon>
        <taxon>Pseudomonadati</taxon>
        <taxon>Pseudomonadota</taxon>
        <taxon>Alphaproteobacteria</taxon>
        <taxon>Sphingomonadales</taxon>
        <taxon>Erythrobacteraceae</taxon>
        <taxon>Pontixanthobacter</taxon>
    </lineage>
</organism>
<evidence type="ECO:0000256" key="3">
    <source>
        <dbReference type="ARBA" id="ARBA00022723"/>
    </source>
</evidence>
<dbReference type="RefSeq" id="WP_160598862.1">
    <property type="nucleotide sequence ID" value="NZ_WTYS01000001.1"/>
</dbReference>
<keyword evidence="9" id="KW-1185">Reference proteome</keyword>
<comment type="similarity">
    <text evidence="2">Belongs to the HpcH/HpaI aldolase family.</text>
</comment>